<keyword evidence="8" id="KW-1185">Reference proteome</keyword>
<dbReference type="Pfam" id="PF13672">
    <property type="entry name" value="PP2C_2"/>
    <property type="match status" value="1"/>
</dbReference>
<dbReference type="GO" id="GO:0016301">
    <property type="term" value="F:kinase activity"/>
    <property type="evidence" value="ECO:0007669"/>
    <property type="project" value="UniProtKB-KW"/>
</dbReference>
<reference evidence="7 8" key="1">
    <citation type="submission" date="2024-07" db="EMBL/GenBank/DDBJ databases">
        <authorList>
            <person name="Kang M."/>
        </authorList>
    </citation>
    <scope>NUCLEOTIDE SEQUENCE [LARGE SCALE GENOMIC DNA]</scope>
    <source>
        <strain evidence="7 8">DFM31</strain>
    </source>
</reference>
<evidence type="ECO:0000259" key="6">
    <source>
        <dbReference type="PROSITE" id="PS51746"/>
    </source>
</evidence>
<evidence type="ECO:0000259" key="5">
    <source>
        <dbReference type="PROSITE" id="PS50011"/>
    </source>
</evidence>
<keyword evidence="2" id="KW-0547">Nucleotide-binding</keyword>
<feature type="domain" description="Protein kinase" evidence="5">
    <location>
        <begin position="272"/>
        <end position="545"/>
    </location>
</feature>
<dbReference type="PANTHER" id="PTHR43289">
    <property type="entry name" value="MITOGEN-ACTIVATED PROTEIN KINASE KINASE KINASE 20-RELATED"/>
    <property type="match status" value="1"/>
</dbReference>
<evidence type="ECO:0000256" key="3">
    <source>
        <dbReference type="ARBA" id="ARBA00022777"/>
    </source>
</evidence>
<dbReference type="PANTHER" id="PTHR43289:SF6">
    <property type="entry name" value="SERINE_THREONINE-PROTEIN KINASE NEKL-3"/>
    <property type="match status" value="1"/>
</dbReference>
<dbReference type="EMBL" id="JBFBVU010000025">
    <property type="protein sequence ID" value="MEV8468259.1"/>
    <property type="molecule type" value="Genomic_DNA"/>
</dbReference>
<dbReference type="PROSITE" id="PS50011">
    <property type="entry name" value="PROTEIN_KINASE_DOM"/>
    <property type="match status" value="1"/>
</dbReference>
<evidence type="ECO:0000256" key="1">
    <source>
        <dbReference type="ARBA" id="ARBA00022679"/>
    </source>
</evidence>
<dbReference type="SMART" id="SM00332">
    <property type="entry name" value="PP2Cc"/>
    <property type="match status" value="1"/>
</dbReference>
<dbReference type="Gene3D" id="3.30.200.20">
    <property type="entry name" value="Phosphorylase Kinase, domain 1"/>
    <property type="match status" value="1"/>
</dbReference>
<proteinExistence type="predicted"/>
<evidence type="ECO:0000256" key="4">
    <source>
        <dbReference type="ARBA" id="ARBA00022840"/>
    </source>
</evidence>
<dbReference type="Gene3D" id="3.60.40.10">
    <property type="entry name" value="PPM-type phosphatase domain"/>
    <property type="match status" value="1"/>
</dbReference>
<organism evidence="7 8">
    <name type="scientific">Meridianimarinicoccus marinus</name>
    <dbReference type="NCBI Taxonomy" id="3231483"/>
    <lineage>
        <taxon>Bacteria</taxon>
        <taxon>Pseudomonadati</taxon>
        <taxon>Pseudomonadota</taxon>
        <taxon>Alphaproteobacteria</taxon>
        <taxon>Rhodobacterales</taxon>
        <taxon>Paracoccaceae</taxon>
        <taxon>Meridianimarinicoccus</taxon>
    </lineage>
</organism>
<accession>A0ABV3L9L6</accession>
<dbReference type="PROSITE" id="PS51746">
    <property type="entry name" value="PPM_2"/>
    <property type="match status" value="1"/>
</dbReference>
<dbReference type="InterPro" id="IPR008266">
    <property type="entry name" value="Tyr_kinase_AS"/>
</dbReference>
<dbReference type="Proteomes" id="UP001553161">
    <property type="component" value="Unassembled WGS sequence"/>
</dbReference>
<comment type="caution">
    <text evidence="7">The sequence shown here is derived from an EMBL/GenBank/DDBJ whole genome shotgun (WGS) entry which is preliminary data.</text>
</comment>
<dbReference type="PROSITE" id="PS00109">
    <property type="entry name" value="PROTEIN_KINASE_TYR"/>
    <property type="match status" value="1"/>
</dbReference>
<evidence type="ECO:0000256" key="2">
    <source>
        <dbReference type="ARBA" id="ARBA00022741"/>
    </source>
</evidence>
<gene>
    <name evidence="7" type="ORF">AB0T83_15900</name>
</gene>
<evidence type="ECO:0000313" key="8">
    <source>
        <dbReference type="Proteomes" id="UP001553161"/>
    </source>
</evidence>
<protein>
    <submittedName>
        <fullName evidence="7">Protein kinase</fullName>
    </submittedName>
</protein>
<dbReference type="InterPro" id="IPR000719">
    <property type="entry name" value="Prot_kinase_dom"/>
</dbReference>
<feature type="domain" description="PPM-type phosphatase" evidence="6">
    <location>
        <begin position="14"/>
        <end position="240"/>
    </location>
</feature>
<dbReference type="RefSeq" id="WP_366194213.1">
    <property type="nucleotide sequence ID" value="NZ_JBFBVU010000025.1"/>
</dbReference>
<dbReference type="CDD" id="cd00143">
    <property type="entry name" value="PP2Cc"/>
    <property type="match status" value="1"/>
</dbReference>
<dbReference type="InterPro" id="IPR001932">
    <property type="entry name" value="PPM-type_phosphatase-like_dom"/>
</dbReference>
<dbReference type="SUPFAM" id="SSF81606">
    <property type="entry name" value="PP2C-like"/>
    <property type="match status" value="1"/>
</dbReference>
<dbReference type="SUPFAM" id="SSF56112">
    <property type="entry name" value="Protein kinase-like (PK-like)"/>
    <property type="match status" value="1"/>
</dbReference>
<name>A0ABV3L9L6_9RHOB</name>
<evidence type="ECO:0000313" key="7">
    <source>
        <dbReference type="EMBL" id="MEV8468259.1"/>
    </source>
</evidence>
<keyword evidence="3 7" id="KW-0418">Kinase</keyword>
<keyword evidence="4" id="KW-0067">ATP-binding</keyword>
<dbReference type="CDD" id="cd14014">
    <property type="entry name" value="STKc_PknB_like"/>
    <property type="match status" value="1"/>
</dbReference>
<sequence length="574" mass="62246">MPKDINAPATLRVTIGQYSAAGRKPENQDFHGALIPEGDVLTHKGITLAVADGISSSRVSCEAAEMAVKGLLSDYYATPGTWTVKTSATRVIAATNAWLHGQNSGVEDVNAGRVCTLSALILKGRAGHVLHVGDSRVSRLSGASLEPLTTDHRRVLSAEESYLGRALGVEHDVEIDYARVTLHEGDVFLLTTDGVHEHLPPGAVRAALAVPDLDTAAARVAEAALAAGSDDNLTVQILRIDGLPAGGADLEVDALRLPVPPLPKAGDSIDGFRILRPLHATARSHVYLATDPAGYRVALKVPATEMAADADYLRRFVLEEWIARRLSSAHVLRPARAPEKRTALYVVTEYVEGITLRQWMTDHPEPDLDAVRDIVSQIATGLRAFHRREMIHQDIRPENIMIDPDGTVKIIDLGSTFVAGVEEAAPGMLGQMPGTFQFTAPEYLSGDAVSWRSDQYALGVIAYEMLTGRLPYGAAVSRVRTRRDQMRLFYKPARDDDSLVPAWMDAALRRATHPDPLRRYDALTEFVADLKAPGSTWREGRHVPLAQRNPVRFWQGVSAILAALCLILAAQLGG</sequence>
<dbReference type="Gene3D" id="1.10.510.10">
    <property type="entry name" value="Transferase(Phosphotransferase) domain 1"/>
    <property type="match status" value="1"/>
</dbReference>
<dbReference type="InterPro" id="IPR011009">
    <property type="entry name" value="Kinase-like_dom_sf"/>
</dbReference>
<dbReference type="SMART" id="SM00331">
    <property type="entry name" value="PP2C_SIG"/>
    <property type="match status" value="1"/>
</dbReference>
<dbReference type="InterPro" id="IPR036457">
    <property type="entry name" value="PPM-type-like_dom_sf"/>
</dbReference>
<keyword evidence="1" id="KW-0808">Transferase</keyword>
<dbReference type="Pfam" id="PF00069">
    <property type="entry name" value="Pkinase"/>
    <property type="match status" value="1"/>
</dbReference>